<reference evidence="7 8" key="1">
    <citation type="submission" date="2018-03" db="EMBL/GenBank/DDBJ databases">
        <title>Genomic Encyclopedia of Type Strains, Phase III (KMG-III): the genomes of soil and plant-associated and newly described type strains.</title>
        <authorList>
            <person name="Whitman W."/>
        </authorList>
    </citation>
    <scope>NUCLEOTIDE SEQUENCE [LARGE SCALE GENOMIC DNA]</scope>
    <source>
        <strain evidence="7 8">CGMCC 4.7104</strain>
    </source>
</reference>
<dbReference type="GO" id="GO:0006508">
    <property type="term" value="P:proteolysis"/>
    <property type="evidence" value="ECO:0007669"/>
    <property type="project" value="UniProtKB-KW"/>
</dbReference>
<evidence type="ECO:0000256" key="1">
    <source>
        <dbReference type="ARBA" id="ARBA00022670"/>
    </source>
</evidence>
<dbReference type="InterPro" id="IPR000209">
    <property type="entry name" value="Peptidase_S8/S53_dom"/>
</dbReference>
<feature type="domain" description="Peptidase S8/S53" evidence="6">
    <location>
        <begin position="71"/>
        <end position="108"/>
    </location>
</feature>
<evidence type="ECO:0000256" key="2">
    <source>
        <dbReference type="ARBA" id="ARBA00022801"/>
    </source>
</evidence>
<protein>
    <submittedName>
        <fullName evidence="7">Subtilase family protein</fullName>
    </submittedName>
</protein>
<evidence type="ECO:0000256" key="5">
    <source>
        <dbReference type="SAM" id="MobiDB-lite"/>
    </source>
</evidence>
<feature type="region of interest" description="Disordered" evidence="5">
    <location>
        <begin position="111"/>
        <end position="133"/>
    </location>
</feature>
<dbReference type="Pfam" id="PF00082">
    <property type="entry name" value="Peptidase_S8"/>
    <property type="match status" value="1"/>
</dbReference>
<evidence type="ECO:0000313" key="7">
    <source>
        <dbReference type="EMBL" id="PRX66868.1"/>
    </source>
</evidence>
<proteinExistence type="inferred from homology"/>
<evidence type="ECO:0000256" key="4">
    <source>
        <dbReference type="PROSITE-ProRule" id="PRU01240"/>
    </source>
</evidence>
<keyword evidence="8" id="KW-1185">Reference proteome</keyword>
<comment type="similarity">
    <text evidence="4">Belongs to the peptidase S8 family.</text>
</comment>
<keyword evidence="1" id="KW-0645">Protease</keyword>
<sequence>MLSFTSAQLSGLEKVLELKASGLPLVAANLSLGSGRYTADCGESDPRGPVIDDLLADGVAAVIAAGNDGGLNGTSMAAPHVTGAFAVLRQKFPAKSVAELLTLMKSTGRPITNGSAVTPGSNRTPPRSAAPRSLTRRTLRSWWLKF</sequence>
<keyword evidence="2" id="KW-0378">Hydrolase</keyword>
<evidence type="ECO:0000259" key="6">
    <source>
        <dbReference type="Pfam" id="PF00082"/>
    </source>
</evidence>
<dbReference type="AlphaFoldDB" id="A0A2T0N406"/>
<feature type="compositionally biased region" description="Polar residues" evidence="5">
    <location>
        <begin position="111"/>
        <end position="125"/>
    </location>
</feature>
<gene>
    <name evidence="7" type="ORF">B0I32_105308</name>
</gene>
<dbReference type="SUPFAM" id="SSF52743">
    <property type="entry name" value="Subtilisin-like"/>
    <property type="match status" value="1"/>
</dbReference>
<dbReference type="RefSeq" id="WP_181307375.1">
    <property type="nucleotide sequence ID" value="NZ_PVNG01000005.1"/>
</dbReference>
<dbReference type="EMBL" id="PVNG01000005">
    <property type="protein sequence ID" value="PRX66868.1"/>
    <property type="molecule type" value="Genomic_DNA"/>
</dbReference>
<dbReference type="InterPro" id="IPR036852">
    <property type="entry name" value="Peptidase_S8/S53_dom_sf"/>
</dbReference>
<dbReference type="GO" id="GO:0004252">
    <property type="term" value="F:serine-type endopeptidase activity"/>
    <property type="evidence" value="ECO:0007669"/>
    <property type="project" value="InterPro"/>
</dbReference>
<organism evidence="7 8">
    <name type="scientific">Nonomuraea fuscirosea</name>
    <dbReference type="NCBI Taxonomy" id="1291556"/>
    <lineage>
        <taxon>Bacteria</taxon>
        <taxon>Bacillati</taxon>
        <taxon>Actinomycetota</taxon>
        <taxon>Actinomycetes</taxon>
        <taxon>Streptosporangiales</taxon>
        <taxon>Streptosporangiaceae</taxon>
        <taxon>Nonomuraea</taxon>
    </lineage>
</organism>
<accession>A0A2T0N406</accession>
<dbReference type="Gene3D" id="3.40.50.200">
    <property type="entry name" value="Peptidase S8/S53 domain"/>
    <property type="match status" value="1"/>
</dbReference>
<dbReference type="PROSITE" id="PS51892">
    <property type="entry name" value="SUBTILASE"/>
    <property type="match status" value="1"/>
</dbReference>
<dbReference type="Proteomes" id="UP000238312">
    <property type="component" value="Unassembled WGS sequence"/>
</dbReference>
<dbReference type="PROSITE" id="PS00138">
    <property type="entry name" value="SUBTILASE_SER"/>
    <property type="match status" value="1"/>
</dbReference>
<dbReference type="InterPro" id="IPR023828">
    <property type="entry name" value="Peptidase_S8_Ser-AS"/>
</dbReference>
<comment type="caution">
    <text evidence="4">Lacks conserved residue(s) required for the propagation of feature annotation.</text>
</comment>
<comment type="caution">
    <text evidence="7">The sequence shown here is derived from an EMBL/GenBank/DDBJ whole genome shotgun (WGS) entry which is preliminary data.</text>
</comment>
<evidence type="ECO:0000256" key="3">
    <source>
        <dbReference type="ARBA" id="ARBA00022825"/>
    </source>
</evidence>
<name>A0A2T0N406_9ACTN</name>
<keyword evidence="3" id="KW-0720">Serine protease</keyword>
<evidence type="ECO:0000313" key="8">
    <source>
        <dbReference type="Proteomes" id="UP000238312"/>
    </source>
</evidence>